<evidence type="ECO:0008006" key="4">
    <source>
        <dbReference type="Google" id="ProtNLM"/>
    </source>
</evidence>
<keyword evidence="1" id="KW-0812">Transmembrane</keyword>
<dbReference type="AlphaFoldDB" id="A0AA40EZR1"/>
<proteinExistence type="predicted"/>
<gene>
    <name evidence="2" type="ORF">B0T21DRAFT_23916</name>
</gene>
<organism evidence="2 3">
    <name type="scientific">Apiosordaria backusii</name>
    <dbReference type="NCBI Taxonomy" id="314023"/>
    <lineage>
        <taxon>Eukaryota</taxon>
        <taxon>Fungi</taxon>
        <taxon>Dikarya</taxon>
        <taxon>Ascomycota</taxon>
        <taxon>Pezizomycotina</taxon>
        <taxon>Sordariomycetes</taxon>
        <taxon>Sordariomycetidae</taxon>
        <taxon>Sordariales</taxon>
        <taxon>Lasiosphaeriaceae</taxon>
        <taxon>Apiosordaria</taxon>
    </lineage>
</organism>
<keyword evidence="3" id="KW-1185">Reference proteome</keyword>
<dbReference type="Proteomes" id="UP001172159">
    <property type="component" value="Unassembled WGS sequence"/>
</dbReference>
<evidence type="ECO:0000256" key="1">
    <source>
        <dbReference type="SAM" id="Phobius"/>
    </source>
</evidence>
<accession>A0AA40EZR1</accession>
<name>A0AA40EZR1_9PEZI</name>
<keyword evidence="1" id="KW-0472">Membrane</keyword>
<feature type="transmembrane region" description="Helical" evidence="1">
    <location>
        <begin position="302"/>
        <end position="321"/>
    </location>
</feature>
<keyword evidence="1" id="KW-1133">Transmembrane helix</keyword>
<dbReference type="EMBL" id="JAUKTV010000001">
    <property type="protein sequence ID" value="KAK0748519.1"/>
    <property type="molecule type" value="Genomic_DNA"/>
</dbReference>
<evidence type="ECO:0000313" key="2">
    <source>
        <dbReference type="EMBL" id="KAK0748519.1"/>
    </source>
</evidence>
<evidence type="ECO:0000313" key="3">
    <source>
        <dbReference type="Proteomes" id="UP001172159"/>
    </source>
</evidence>
<feature type="transmembrane region" description="Helical" evidence="1">
    <location>
        <begin position="208"/>
        <end position="232"/>
    </location>
</feature>
<sequence>MSPRQGTQYPKSSSILQHPAYHTFSTGHNLKNIKDIGINRCKTDMERPSNTSSVPDQLSEALIFSQSHDTALPVCIPGQEPDVTDYGRDRDHVEHFLPTPMTFSSTEVLSTNTEYDAMGTAAGHEDSSNHEDGYQSLDRVRWQHFPDGLDEETSSLLEWGRSPARTVDQRIWRCSGFCERAERFSDAKLQDKENFGLRSLRLRKHSSWVFSIIDWSTIIAGGLAAGAIISFHSSQRQYVHDFWITIANNFAAQLSQYRRDHQWFIERMLRNLQPPNLPVYIAAVLVYSATGLYHLVRGPQQWADFGLVAVIGSVLTGAWLGRDAMLDTLVLGAFLSLLCSKVREEFTPRCSATAVVVKEKWQSPCEIGSL</sequence>
<protein>
    <recommendedName>
        <fullName evidence="4">Transmembrane protein</fullName>
    </recommendedName>
</protein>
<feature type="transmembrane region" description="Helical" evidence="1">
    <location>
        <begin position="277"/>
        <end position="296"/>
    </location>
</feature>
<reference evidence="2" key="1">
    <citation type="submission" date="2023-06" db="EMBL/GenBank/DDBJ databases">
        <title>Genome-scale phylogeny and comparative genomics of the fungal order Sordariales.</title>
        <authorList>
            <consortium name="Lawrence Berkeley National Laboratory"/>
            <person name="Hensen N."/>
            <person name="Bonometti L."/>
            <person name="Westerberg I."/>
            <person name="Brannstrom I.O."/>
            <person name="Guillou S."/>
            <person name="Cros-Aarteil S."/>
            <person name="Calhoun S."/>
            <person name="Haridas S."/>
            <person name="Kuo A."/>
            <person name="Mondo S."/>
            <person name="Pangilinan J."/>
            <person name="Riley R."/>
            <person name="Labutti K."/>
            <person name="Andreopoulos B."/>
            <person name="Lipzen A."/>
            <person name="Chen C."/>
            <person name="Yanf M."/>
            <person name="Daum C."/>
            <person name="Ng V."/>
            <person name="Clum A."/>
            <person name="Steindorff A."/>
            <person name="Ohm R."/>
            <person name="Martin F."/>
            <person name="Silar P."/>
            <person name="Natvig D."/>
            <person name="Lalanne C."/>
            <person name="Gautier V."/>
            <person name="Ament-Velasquez S.L."/>
            <person name="Kruys A."/>
            <person name="Hutchinson M.I."/>
            <person name="Powell A.J."/>
            <person name="Barry K."/>
            <person name="Miller A.N."/>
            <person name="Grigoriev I.V."/>
            <person name="Debuchy R."/>
            <person name="Gladieux P."/>
            <person name="Thoren M.H."/>
            <person name="Johannesson H."/>
        </authorList>
    </citation>
    <scope>NUCLEOTIDE SEQUENCE</scope>
    <source>
        <strain evidence="2">CBS 540.89</strain>
    </source>
</reference>
<comment type="caution">
    <text evidence="2">The sequence shown here is derived from an EMBL/GenBank/DDBJ whole genome shotgun (WGS) entry which is preliminary data.</text>
</comment>